<evidence type="ECO:0008006" key="13">
    <source>
        <dbReference type="Google" id="ProtNLM"/>
    </source>
</evidence>
<evidence type="ECO:0000256" key="5">
    <source>
        <dbReference type="ARBA" id="ARBA00022801"/>
    </source>
</evidence>
<dbReference type="PANTHER" id="PTHR48449">
    <property type="entry name" value="DUF1985 DOMAIN-CONTAINING PROTEIN"/>
    <property type="match status" value="1"/>
</dbReference>
<keyword evidence="5" id="KW-0378">Hydrolase</keyword>
<feature type="compositionally biased region" description="Basic residues" evidence="8">
    <location>
        <begin position="450"/>
        <end position="459"/>
    </location>
</feature>
<proteinExistence type="inferred from homology"/>
<dbReference type="EMBL" id="JADBGQ010000002">
    <property type="protein sequence ID" value="KAG5411373.1"/>
    <property type="molecule type" value="Genomic_DNA"/>
</dbReference>
<organism evidence="11 12">
    <name type="scientific">Brassica rapa subsp. trilocularis</name>
    <dbReference type="NCBI Taxonomy" id="1813537"/>
    <lineage>
        <taxon>Eukaryota</taxon>
        <taxon>Viridiplantae</taxon>
        <taxon>Streptophyta</taxon>
        <taxon>Embryophyta</taxon>
        <taxon>Tracheophyta</taxon>
        <taxon>Spermatophyta</taxon>
        <taxon>Magnoliopsida</taxon>
        <taxon>eudicotyledons</taxon>
        <taxon>Gunneridae</taxon>
        <taxon>Pentapetalae</taxon>
        <taxon>rosids</taxon>
        <taxon>malvids</taxon>
        <taxon>Brassicales</taxon>
        <taxon>Brassicaceae</taxon>
        <taxon>Brassiceae</taxon>
        <taxon>Brassica</taxon>
    </lineage>
</organism>
<dbReference type="InterPro" id="IPR038765">
    <property type="entry name" value="Papain-like_cys_pep_sf"/>
</dbReference>
<feature type="region of interest" description="Disordered" evidence="8">
    <location>
        <begin position="398"/>
        <end position="417"/>
    </location>
</feature>
<name>A0ABQ7NKU1_BRACM</name>
<dbReference type="Proteomes" id="UP000823674">
    <property type="component" value="Chromosome A02"/>
</dbReference>
<feature type="region of interest" description="Disordered" evidence="8">
    <location>
        <begin position="516"/>
        <end position="563"/>
    </location>
</feature>
<dbReference type="Pfam" id="PF02902">
    <property type="entry name" value="Peptidase_C48"/>
    <property type="match status" value="1"/>
</dbReference>
<feature type="domain" description="Ubiquitin-like protease family profile" evidence="9">
    <location>
        <begin position="792"/>
        <end position="983"/>
    </location>
</feature>
<evidence type="ECO:0000313" key="12">
    <source>
        <dbReference type="Proteomes" id="UP000823674"/>
    </source>
</evidence>
<accession>A0ABQ7NKU1</accession>
<keyword evidence="12" id="KW-1185">Reference proteome</keyword>
<evidence type="ECO:0000256" key="3">
    <source>
        <dbReference type="ARBA" id="ARBA00022723"/>
    </source>
</evidence>
<dbReference type="InterPro" id="IPR010666">
    <property type="entry name" value="Znf_GRF"/>
</dbReference>
<dbReference type="PROSITE" id="PS51999">
    <property type="entry name" value="ZF_GRF"/>
    <property type="match status" value="1"/>
</dbReference>
<reference evidence="11 12" key="1">
    <citation type="submission" date="2021-03" db="EMBL/GenBank/DDBJ databases">
        <authorList>
            <person name="King G.J."/>
            <person name="Bancroft I."/>
            <person name="Baten A."/>
            <person name="Bloomfield J."/>
            <person name="Borpatragohain P."/>
            <person name="He Z."/>
            <person name="Irish N."/>
            <person name="Irwin J."/>
            <person name="Liu K."/>
            <person name="Mauleon R.P."/>
            <person name="Moore J."/>
            <person name="Morris R."/>
            <person name="Ostergaard L."/>
            <person name="Wang B."/>
            <person name="Wells R."/>
        </authorList>
    </citation>
    <scope>NUCLEOTIDE SEQUENCE [LARGE SCALE GENOMIC DNA]</scope>
    <source>
        <strain evidence="11">R-o-18</strain>
        <tissue evidence="11">Leaf</tissue>
    </source>
</reference>
<feature type="domain" description="GRF-type" evidence="10">
    <location>
        <begin position="1062"/>
        <end position="1105"/>
    </location>
</feature>
<feature type="compositionally biased region" description="Basic residues" evidence="8">
    <location>
        <begin position="1"/>
        <end position="10"/>
    </location>
</feature>
<feature type="compositionally biased region" description="Polar residues" evidence="8">
    <location>
        <begin position="399"/>
        <end position="417"/>
    </location>
</feature>
<dbReference type="InterPro" id="IPR003653">
    <property type="entry name" value="Peptidase_C48_C"/>
</dbReference>
<dbReference type="SUPFAM" id="SSF54001">
    <property type="entry name" value="Cysteine proteinases"/>
    <property type="match status" value="1"/>
</dbReference>
<dbReference type="InterPro" id="IPR015410">
    <property type="entry name" value="DUF1985"/>
</dbReference>
<dbReference type="PROSITE" id="PS50600">
    <property type="entry name" value="ULP_PROTEASE"/>
    <property type="match status" value="1"/>
</dbReference>
<dbReference type="Gene3D" id="3.40.395.10">
    <property type="entry name" value="Adenoviral Proteinase, Chain A"/>
    <property type="match status" value="1"/>
</dbReference>
<keyword evidence="2" id="KW-0645">Protease</keyword>
<evidence type="ECO:0000256" key="8">
    <source>
        <dbReference type="SAM" id="MobiDB-lite"/>
    </source>
</evidence>
<feature type="region of interest" description="Disordered" evidence="8">
    <location>
        <begin position="602"/>
        <end position="628"/>
    </location>
</feature>
<sequence length="1193" mass="135588">MRKPKSKKKVHVEDEETPPQYEVGGPSSPDLRLPPRLFATDRFPTRRLNIYSSPDLLPFIRNVLRDTPEFETIRRSCFGKLFDLPARQCPVSCKLIHAFLTRQLVCLPKNTLWSAFGGSPFRYGLEEFGTVTGLPCGSYPERYNPNTGKAIVAGKDRVWKRLFGKKKFVTIADLCRMLETDKDMDGWKNIRIALIIIVDGVLIAHKQEARPTPRYVRMVENLKTFLAFPWGRESFLKTISCMKPPNFVPKKCEDHVATLVKTLKQRSYRLQGFPLSLQLVAFRAIPLLLDYIPAPLNNLTVMDLEDGTLPQRKSINAIHIRRVEFDPNLVVTPIIPIESQPQPGWRLFPDDAKDDSVLYLEQLIAGQHSFNKHMWHGGVTSEPIIKKPKIRVKKKAATIKQSLQTSQPSARKQRRISSYFTRSTTQSFTNVQLTEMVIQLSTQVKQLKREMKRRKKQSHARPSSFNKLLSRRKQSKTPPHTPEPSHNQDDAPMETDDLPQTTSPIISQYETQLHRDSADDHLASSPVTDHGIHTESVHVSPNHNNTSAHPSPVHNVHPSQLSPVYATPPLSHLVSTFHLTTQTHVSTHLLTTTITADKFPSQVITHPNDDTNDYDEPPRTPVSKQPPWDELNSVVYDKRFTIPSIQTHQSSIHLFLGVSYYSHRSLRQILTSPTKSNDTLPGFAVHATTVNAFTAIASSESPPSLPSKVTESPPSLPFKDQNAHGVIDLTATKDVESHVPSLEENHLANELFKSPLIHAVTLISPLPGLEWDLFYNTVSTKTDVYHSTPSSFDFSNKFLLDLAKPKQWTSTRHMEVLIHMLGARHSTHLLTENSAFTTPLLPAYITDSWPDFAPCTKRSTFLWDERIVDIVLHQGMKWMEDVHTIYTPMLWDRKHWVGLAINLDMGYIEILDPLPALYADTRVERFMLPLVTILPYLVRKVAMCELTQFRRVKKFVWRRLPDLYNNSRSGDCGPVSMKFLEMHALGDPAPHMSGITDQAVDDFRKQYALDIYKTITCFLLGLPCVKGSQSLFISTKPRLATSSSTSSSRSQTHTTRGIPSKCWCGSNLTTFAAQTKENLYRRFYRCEIAIKRQSEHHLFKWIDEAIIDEIRMVDKKVTHLQSDFDSFKTTTTMRLHEHGKQIDESLLEMKKIFHDQTILLEELRNKSTLVLDAKSHSPLLNVAAAAIALGTLA</sequence>
<protein>
    <recommendedName>
        <fullName evidence="13">Ubiquitin-like protease family profile domain-containing protein</fullName>
    </recommendedName>
</protein>
<evidence type="ECO:0000259" key="9">
    <source>
        <dbReference type="PROSITE" id="PS50600"/>
    </source>
</evidence>
<evidence type="ECO:0000259" key="10">
    <source>
        <dbReference type="PROSITE" id="PS51999"/>
    </source>
</evidence>
<evidence type="ECO:0000256" key="4">
    <source>
        <dbReference type="ARBA" id="ARBA00022771"/>
    </source>
</evidence>
<evidence type="ECO:0000256" key="1">
    <source>
        <dbReference type="ARBA" id="ARBA00005234"/>
    </source>
</evidence>
<dbReference type="Pfam" id="PF09331">
    <property type="entry name" value="DUF1985"/>
    <property type="match status" value="1"/>
</dbReference>
<feature type="compositionally biased region" description="Polar residues" evidence="8">
    <location>
        <begin position="537"/>
        <end position="549"/>
    </location>
</feature>
<evidence type="ECO:0000313" key="11">
    <source>
        <dbReference type="EMBL" id="KAG5411373.1"/>
    </source>
</evidence>
<gene>
    <name evidence="11" type="primary">A02g510460.1_BraROA</name>
    <name evidence="11" type="ORF">IGI04_007692</name>
</gene>
<feature type="region of interest" description="Disordered" evidence="8">
    <location>
        <begin position="1"/>
        <end position="33"/>
    </location>
</feature>
<evidence type="ECO:0000256" key="2">
    <source>
        <dbReference type="ARBA" id="ARBA00022670"/>
    </source>
</evidence>
<comment type="similarity">
    <text evidence="1">Belongs to the peptidase C48 family.</text>
</comment>
<keyword evidence="4 7" id="KW-0863">Zinc-finger</keyword>
<dbReference type="PANTHER" id="PTHR48449:SF1">
    <property type="entry name" value="DUF1985 DOMAIN-CONTAINING PROTEIN"/>
    <property type="match status" value="1"/>
</dbReference>
<comment type="caution">
    <text evidence="11">The sequence shown here is derived from an EMBL/GenBank/DDBJ whole genome shotgun (WGS) entry which is preliminary data.</text>
</comment>
<evidence type="ECO:0000256" key="7">
    <source>
        <dbReference type="PROSITE-ProRule" id="PRU01343"/>
    </source>
</evidence>
<evidence type="ECO:0000256" key="6">
    <source>
        <dbReference type="ARBA" id="ARBA00022833"/>
    </source>
</evidence>
<feature type="region of interest" description="Disordered" evidence="8">
    <location>
        <begin position="448"/>
        <end position="501"/>
    </location>
</feature>
<keyword evidence="6" id="KW-0862">Zinc</keyword>
<keyword evidence="3" id="KW-0479">Metal-binding</keyword>